<dbReference type="EMBL" id="QKZR01000001">
    <property type="protein sequence ID" value="PZX43497.1"/>
    <property type="molecule type" value="Genomic_DNA"/>
</dbReference>
<comment type="catalytic activity">
    <reaction evidence="10">
        <text>GTP + ATP = 3',3'-cGAMP + 2 diphosphate</text>
        <dbReference type="Rhea" id="RHEA:35647"/>
        <dbReference type="ChEBI" id="CHEBI:30616"/>
        <dbReference type="ChEBI" id="CHEBI:33019"/>
        <dbReference type="ChEBI" id="CHEBI:37565"/>
        <dbReference type="ChEBI" id="CHEBI:71501"/>
    </reaction>
    <physiologicalReaction direction="left-to-right" evidence="10">
        <dbReference type="Rhea" id="RHEA:35648"/>
    </physiologicalReaction>
</comment>
<dbReference type="InterPro" id="IPR006116">
    <property type="entry name" value="NT_2-5OAS_ClassI-CCAase"/>
</dbReference>
<evidence type="ECO:0000256" key="4">
    <source>
        <dbReference type="ARBA" id="ARBA00022741"/>
    </source>
</evidence>
<evidence type="ECO:0000256" key="2">
    <source>
        <dbReference type="ARBA" id="ARBA00022695"/>
    </source>
</evidence>
<evidence type="ECO:0000259" key="12">
    <source>
        <dbReference type="Pfam" id="PF21654"/>
    </source>
</evidence>
<evidence type="ECO:0000256" key="5">
    <source>
        <dbReference type="ARBA" id="ARBA00022840"/>
    </source>
</evidence>
<evidence type="ECO:0000256" key="3">
    <source>
        <dbReference type="ARBA" id="ARBA00022723"/>
    </source>
</evidence>
<dbReference type="Proteomes" id="UP000248584">
    <property type="component" value="Unassembled WGS sequence"/>
</dbReference>
<evidence type="ECO:0000259" key="11">
    <source>
        <dbReference type="Pfam" id="PF18134"/>
    </source>
</evidence>
<comment type="caution">
    <text evidence="13">The sequence shown here is derived from an EMBL/GenBank/DDBJ whole genome shotgun (WGS) entry which is preliminary data.</text>
</comment>
<keyword evidence="4" id="KW-0547">Nucleotide-binding</keyword>
<sequence>MIKTFYPKTNLNKVLEDITIALDITQRQYADAESRYQAVGKFLGDCPKISRYNPQVYPQGSFRLGTVVRPLLDGEEYDIDLVCLLQSSYNQTTQKHIKNLIGDRLKEPQYINQLDREHRRCWRLNYHTESKFHLDIIPAIPDDDSIKILNESRLPQNYINTAIGITDNTSDYYNSLSNDWTKSNPKGYAEWFKDQMKIQLNESIKNLVGLKGATIDDVPLYKIKTPLQRAVQILKRHRDLHFEHDDLDRPISIIITTLSAQAYNNENNIYDALISILQNMESFIGVDAEGNSVITNPVDVRENFADKWIEFPAREENFFLWLSRARMDFESLADVSNLEKLEMNLNEALGSRVVSRSILKNRSLFNSDSLPTVLRYPNAIDYSPNEQFIEEQYPMHLIYDLKINCKVKQDGFREQSLNNLFILKKNNSLKFFIQKNSTPKPYEVKWKVRNKGVKAKSHGVRGKIVNDNGTESKTEHSSFYGKHFVECYIIKNGMCVARHKIDVPIAGPLKVIASSNSRFF</sequence>
<evidence type="ECO:0000256" key="10">
    <source>
        <dbReference type="ARBA" id="ARBA00048304"/>
    </source>
</evidence>
<reference evidence="13 14" key="1">
    <citation type="submission" date="2018-06" db="EMBL/GenBank/DDBJ databases">
        <title>Genomic Encyclopedia of Archaeal and Bacterial Type Strains, Phase II (KMG-II): from individual species to whole genera.</title>
        <authorList>
            <person name="Goeker M."/>
        </authorList>
    </citation>
    <scope>NUCLEOTIDE SEQUENCE [LARGE SCALE GENOMIC DNA]</scope>
    <source>
        <strain evidence="13 14">DSM 17205</strain>
    </source>
</reference>
<keyword evidence="6" id="KW-0460">Magnesium</keyword>
<keyword evidence="14" id="KW-1185">Reference proteome</keyword>
<dbReference type="RefSeq" id="WP_015361311.1">
    <property type="nucleotide sequence ID" value="NZ_QKZR01000001.1"/>
</dbReference>
<keyword evidence="3" id="KW-0479">Metal-binding</keyword>
<dbReference type="Pfam" id="PF21654">
    <property type="entry name" value="DncV-like_NTFase"/>
    <property type="match status" value="1"/>
</dbReference>
<dbReference type="InterPro" id="IPR040511">
    <property type="entry name" value="AGS_C"/>
</dbReference>
<evidence type="ECO:0000256" key="7">
    <source>
        <dbReference type="ARBA" id="ARBA00023080"/>
    </source>
</evidence>
<evidence type="ECO:0000256" key="9">
    <source>
        <dbReference type="ARBA" id="ARBA00044145"/>
    </source>
</evidence>
<proteinExistence type="predicted"/>
<keyword evidence="7" id="KW-0546">Nucleotide metabolism</keyword>
<keyword evidence="8" id="KW-0051">Antiviral defense</keyword>
<feature type="domain" description="Cyclic GMP-AMP synthase DncV-like nucleotidyltransferase" evidence="12">
    <location>
        <begin position="54"/>
        <end position="136"/>
    </location>
</feature>
<protein>
    <recommendedName>
        <fullName evidence="9">Cyclic GMP-AMP synthase</fullName>
    </recommendedName>
</protein>
<keyword evidence="2" id="KW-0548">Nucleotidyltransferase</keyword>
<keyword evidence="5" id="KW-0067">ATP-binding</keyword>
<dbReference type="CDD" id="cd05400">
    <property type="entry name" value="NT_2-5OAS_ClassI-CCAase"/>
    <property type="match status" value="1"/>
</dbReference>
<keyword evidence="1" id="KW-0808">Transferase</keyword>
<name>A0ABX5Q140_9FLAO</name>
<organism evidence="13 14">
    <name type="scientific">Nonlabens dokdonensis</name>
    <dbReference type="NCBI Taxonomy" id="328515"/>
    <lineage>
        <taxon>Bacteria</taxon>
        <taxon>Pseudomonadati</taxon>
        <taxon>Bacteroidota</taxon>
        <taxon>Flavobacteriia</taxon>
        <taxon>Flavobacteriales</taxon>
        <taxon>Flavobacteriaceae</taxon>
        <taxon>Nonlabens</taxon>
    </lineage>
</organism>
<feature type="domain" description="Adenylyl/Guanylyl and SMODS C-terminal sensor" evidence="11">
    <location>
        <begin position="385"/>
        <end position="505"/>
    </location>
</feature>
<evidence type="ECO:0000256" key="8">
    <source>
        <dbReference type="ARBA" id="ARBA00023118"/>
    </source>
</evidence>
<dbReference type="InterPro" id="IPR048445">
    <property type="entry name" value="DncV-like_NTFase"/>
</dbReference>
<dbReference type="InterPro" id="IPR043519">
    <property type="entry name" value="NT_sf"/>
</dbReference>
<evidence type="ECO:0000256" key="1">
    <source>
        <dbReference type="ARBA" id="ARBA00022679"/>
    </source>
</evidence>
<evidence type="ECO:0000313" key="13">
    <source>
        <dbReference type="EMBL" id="PZX43497.1"/>
    </source>
</evidence>
<dbReference type="Gene3D" id="3.30.460.10">
    <property type="entry name" value="Beta Polymerase, domain 2"/>
    <property type="match status" value="1"/>
</dbReference>
<dbReference type="Pfam" id="PF18134">
    <property type="entry name" value="AGS_C"/>
    <property type="match status" value="1"/>
</dbReference>
<accession>A0ABX5Q140</accession>
<gene>
    <name evidence="13" type="ORF">LX97_00498</name>
</gene>
<evidence type="ECO:0000256" key="6">
    <source>
        <dbReference type="ARBA" id="ARBA00022842"/>
    </source>
</evidence>
<evidence type="ECO:0000313" key="14">
    <source>
        <dbReference type="Proteomes" id="UP000248584"/>
    </source>
</evidence>